<gene>
    <name evidence="2" type="ORF">BC008_42760</name>
</gene>
<keyword evidence="3" id="KW-1185">Reference proteome</keyword>
<protein>
    <submittedName>
        <fullName evidence="2">Uncharacterized protein</fullName>
    </submittedName>
</protein>
<organism evidence="2 3">
    <name type="scientific">Mastigocoleus testarum BC008</name>
    <dbReference type="NCBI Taxonomy" id="371196"/>
    <lineage>
        <taxon>Bacteria</taxon>
        <taxon>Bacillati</taxon>
        <taxon>Cyanobacteriota</taxon>
        <taxon>Cyanophyceae</taxon>
        <taxon>Nostocales</taxon>
        <taxon>Hapalosiphonaceae</taxon>
        <taxon>Mastigocoleus</taxon>
    </lineage>
</organism>
<evidence type="ECO:0000313" key="2">
    <source>
        <dbReference type="EMBL" id="KST66456.1"/>
    </source>
</evidence>
<dbReference type="AlphaFoldDB" id="A0A0V7ZPP6"/>
<sequence>MNIKPSIFLLMLAFLLFTALGDSVLPEPLKTASYNTRTTINKFTIGLFPAWQPKQKPHERTRKALEKLEKDTSTN</sequence>
<comment type="caution">
    <text evidence="2">The sequence shown here is derived from an EMBL/GenBank/DDBJ whole genome shotgun (WGS) entry which is preliminary data.</text>
</comment>
<dbReference type="RefSeq" id="WP_058183799.1">
    <property type="nucleotide sequence ID" value="NZ_LMTZ01000096.1"/>
</dbReference>
<accession>A0A0V7ZPP6</accession>
<feature type="region of interest" description="Disordered" evidence="1">
    <location>
        <begin position="54"/>
        <end position="75"/>
    </location>
</feature>
<reference evidence="2 3" key="1">
    <citation type="journal article" date="2015" name="Genome Announc.">
        <title>Draft Genome of the Euendolithic (true boring) Cyanobacterium Mastigocoleus testarum strain BC008.</title>
        <authorList>
            <person name="Guida B.S."/>
            <person name="Garcia-Pichel F."/>
        </authorList>
    </citation>
    <scope>NUCLEOTIDE SEQUENCE [LARGE SCALE GENOMIC DNA]</scope>
    <source>
        <strain evidence="2 3">BC008</strain>
    </source>
</reference>
<feature type="compositionally biased region" description="Basic and acidic residues" evidence="1">
    <location>
        <begin position="56"/>
        <end position="75"/>
    </location>
</feature>
<dbReference type="Proteomes" id="UP000053372">
    <property type="component" value="Unassembled WGS sequence"/>
</dbReference>
<evidence type="ECO:0000256" key="1">
    <source>
        <dbReference type="SAM" id="MobiDB-lite"/>
    </source>
</evidence>
<evidence type="ECO:0000313" key="3">
    <source>
        <dbReference type="Proteomes" id="UP000053372"/>
    </source>
</evidence>
<name>A0A0V7ZPP6_9CYAN</name>
<proteinExistence type="predicted"/>
<dbReference type="EMBL" id="LMTZ01000096">
    <property type="protein sequence ID" value="KST66456.1"/>
    <property type="molecule type" value="Genomic_DNA"/>
</dbReference>